<reference evidence="3 4" key="1">
    <citation type="submission" date="2013-03" db="EMBL/GenBank/DDBJ databases">
        <title>The Genome Sequence of Capronia coronata CBS 617.96.</title>
        <authorList>
            <consortium name="The Broad Institute Genomics Platform"/>
            <person name="Cuomo C."/>
            <person name="de Hoog S."/>
            <person name="Gorbushina A."/>
            <person name="Walker B."/>
            <person name="Young S.K."/>
            <person name="Zeng Q."/>
            <person name="Gargeya S."/>
            <person name="Fitzgerald M."/>
            <person name="Haas B."/>
            <person name="Abouelleil A."/>
            <person name="Allen A.W."/>
            <person name="Alvarado L."/>
            <person name="Arachchi H.M."/>
            <person name="Berlin A.M."/>
            <person name="Chapman S.B."/>
            <person name="Gainer-Dewar J."/>
            <person name="Goldberg J."/>
            <person name="Griggs A."/>
            <person name="Gujja S."/>
            <person name="Hansen M."/>
            <person name="Howarth C."/>
            <person name="Imamovic A."/>
            <person name="Ireland A."/>
            <person name="Larimer J."/>
            <person name="McCowan C."/>
            <person name="Murphy C."/>
            <person name="Pearson M."/>
            <person name="Poon T.W."/>
            <person name="Priest M."/>
            <person name="Roberts A."/>
            <person name="Saif S."/>
            <person name="Shea T."/>
            <person name="Sisk P."/>
            <person name="Sykes S."/>
            <person name="Wortman J."/>
            <person name="Nusbaum C."/>
            <person name="Birren B."/>
        </authorList>
    </citation>
    <scope>NUCLEOTIDE SEQUENCE [LARGE SCALE GENOMIC DNA]</scope>
    <source>
        <strain evidence="3 4">CBS 617.96</strain>
    </source>
</reference>
<dbReference type="GeneID" id="19156304"/>
<dbReference type="PANTHER" id="PTHR35041:SF6">
    <property type="entry name" value="FORMYLMETHIONINE DEFORMYLASE-LIKE PROTEIN-RELATED"/>
    <property type="match status" value="1"/>
</dbReference>
<dbReference type="Proteomes" id="UP000019484">
    <property type="component" value="Unassembled WGS sequence"/>
</dbReference>
<organism evidence="3 4">
    <name type="scientific">Capronia coronata CBS 617.96</name>
    <dbReference type="NCBI Taxonomy" id="1182541"/>
    <lineage>
        <taxon>Eukaryota</taxon>
        <taxon>Fungi</taxon>
        <taxon>Dikarya</taxon>
        <taxon>Ascomycota</taxon>
        <taxon>Pezizomycotina</taxon>
        <taxon>Eurotiomycetes</taxon>
        <taxon>Chaetothyriomycetidae</taxon>
        <taxon>Chaetothyriales</taxon>
        <taxon>Herpotrichiellaceae</taxon>
        <taxon>Capronia</taxon>
    </lineage>
</organism>
<feature type="compositionally biased region" description="Basic and acidic residues" evidence="1">
    <location>
        <begin position="624"/>
        <end position="637"/>
    </location>
</feature>
<evidence type="ECO:0000256" key="1">
    <source>
        <dbReference type="SAM" id="MobiDB-lite"/>
    </source>
</evidence>
<dbReference type="AlphaFoldDB" id="W9Z3V9"/>
<dbReference type="EMBL" id="AMWN01000001">
    <property type="protein sequence ID" value="EXJ96276.1"/>
    <property type="molecule type" value="Genomic_DNA"/>
</dbReference>
<evidence type="ECO:0000256" key="2">
    <source>
        <dbReference type="SAM" id="Phobius"/>
    </source>
</evidence>
<protein>
    <recommendedName>
        <fullName evidence="5">Transmembrane protein</fullName>
    </recommendedName>
</protein>
<dbReference type="RefSeq" id="XP_007720505.1">
    <property type="nucleotide sequence ID" value="XM_007722315.1"/>
</dbReference>
<keyword evidence="2" id="KW-0812">Transmembrane</keyword>
<dbReference type="STRING" id="1182541.W9Z3V9"/>
<dbReference type="PANTHER" id="PTHR35041">
    <property type="entry name" value="MEDIATOR OF RNA POLYMERASE II TRANSCRIPTION SUBUNIT 1"/>
    <property type="match status" value="1"/>
</dbReference>
<evidence type="ECO:0000313" key="3">
    <source>
        <dbReference type="EMBL" id="EXJ96276.1"/>
    </source>
</evidence>
<feature type="transmembrane region" description="Helical" evidence="2">
    <location>
        <begin position="55"/>
        <end position="76"/>
    </location>
</feature>
<keyword evidence="2" id="KW-0472">Membrane</keyword>
<evidence type="ECO:0008006" key="5">
    <source>
        <dbReference type="Google" id="ProtNLM"/>
    </source>
</evidence>
<keyword evidence="2" id="KW-1133">Transmembrane helix</keyword>
<feature type="region of interest" description="Disordered" evidence="1">
    <location>
        <begin position="608"/>
        <end position="651"/>
    </location>
</feature>
<evidence type="ECO:0000313" key="4">
    <source>
        <dbReference type="Proteomes" id="UP000019484"/>
    </source>
</evidence>
<dbReference type="eggNOG" id="ENOG502SNNR">
    <property type="taxonomic scope" value="Eukaryota"/>
</dbReference>
<accession>W9Z3V9</accession>
<dbReference type="HOGENOM" id="CLU_008809_1_2_1"/>
<keyword evidence="4" id="KW-1185">Reference proteome</keyword>
<feature type="transmembrane region" description="Helical" evidence="2">
    <location>
        <begin position="489"/>
        <end position="511"/>
    </location>
</feature>
<gene>
    <name evidence="3" type="ORF">A1O1_01402</name>
</gene>
<feature type="transmembrane region" description="Helical" evidence="2">
    <location>
        <begin position="121"/>
        <end position="143"/>
    </location>
</feature>
<comment type="caution">
    <text evidence="3">The sequence shown here is derived from an EMBL/GenBank/DDBJ whole genome shotgun (WGS) entry which is preliminary data.</text>
</comment>
<sequence>MTVTKGHKDVHWKAPTLMLLPTAAGLGLALGQHFFYHHLNGRATDGSETKYSQALNTGIGTAMAFLVRSQLVLAIGTAYAQLFWQRLRHKQVKFTEIDSLFSILTSVMDLLRWRIWVHHPLLAFVALLAWLLPLTAVVAPTALTTHWSERSRETYQMAKVPVPDFNRSSYGILGADMTNGYLSWRGSQYTLDRLTLATATGGEVLSAPAPAVNSSYTISFYGPSLHCQPPSSAFNQSFQTLITDLEQGKLLYQQILYAAWRPNDTDNLPWLETMLETGFDQGAGRNLIGPGDQTATVYFAFTGANAPTVVECTLTNSSYLVEITNSNGFQTQRVRKAQPLGNITTISGYQSHTDDALRQILAYETMLASFFDILLGSIVHPRSADSNIWSTDTTQVMATTLGLSDELYPILTESDAMTDYETPTEPDVVPSGKSFARSAEELFQNITLSLMAFERYRTNFTDIQHEHPLTNVTIYSPYIVYDYAPRNLIIAYASAVGVALVIVVIGSLVLFTSGKSFSNTFTTVMRTTNNPHVEGIVTQDDKDGRDPLAKHIAQSTFDLRHDNIATEKAASDSTPSQPASLISEKVVKPSIVRAKSLPARALMNTAVTDAGPLPISPPTAENSRPNHGEGTVHEGPDGGRSGEGPSHRSTW</sequence>
<dbReference type="OrthoDB" id="5322539at2759"/>
<name>W9Z3V9_9EURO</name>
<proteinExistence type="predicted"/>